<evidence type="ECO:0000256" key="6">
    <source>
        <dbReference type="ARBA" id="ARBA00022839"/>
    </source>
</evidence>
<dbReference type="RefSeq" id="WP_138591367.1">
    <property type="nucleotide sequence ID" value="NZ_PNBW01000017.1"/>
</dbReference>
<dbReference type="GO" id="GO:0008408">
    <property type="term" value="F:3'-5' exonuclease activity"/>
    <property type="evidence" value="ECO:0007669"/>
    <property type="project" value="InterPro"/>
</dbReference>
<reference evidence="12 13" key="1">
    <citation type="submission" date="2018-01" db="EMBL/GenBank/DDBJ databases">
        <authorList>
            <person name="Paulsen S."/>
            <person name="Gram L.K."/>
        </authorList>
    </citation>
    <scope>NUCLEOTIDE SEQUENCE [LARGE SCALE GENOMIC DNA]</scope>
    <source>
        <strain evidence="10 13">S3790</strain>
        <strain evidence="11 12">S3895</strain>
    </source>
</reference>
<dbReference type="Proteomes" id="UP000307217">
    <property type="component" value="Unassembled WGS sequence"/>
</dbReference>
<evidence type="ECO:0000259" key="8">
    <source>
        <dbReference type="Pfam" id="PF00149"/>
    </source>
</evidence>
<accession>A0A5S3VA98</accession>
<dbReference type="InterPro" id="IPR026843">
    <property type="entry name" value="SbcD_C"/>
</dbReference>
<keyword evidence="4 7" id="KW-0540">Nuclease</keyword>
<keyword evidence="7" id="KW-0255">Endonuclease</keyword>
<evidence type="ECO:0000259" key="9">
    <source>
        <dbReference type="Pfam" id="PF12320"/>
    </source>
</evidence>
<dbReference type="InterPro" id="IPR041796">
    <property type="entry name" value="Mre11_N"/>
</dbReference>
<dbReference type="GO" id="GO:0004519">
    <property type="term" value="F:endonuclease activity"/>
    <property type="evidence" value="ECO:0007669"/>
    <property type="project" value="UniProtKB-KW"/>
</dbReference>
<dbReference type="OrthoDB" id="9773856at2"/>
<dbReference type="Proteomes" id="UP000307164">
    <property type="component" value="Unassembled WGS sequence"/>
</dbReference>
<keyword evidence="12" id="KW-1185">Reference proteome</keyword>
<dbReference type="Gene3D" id="3.60.21.10">
    <property type="match status" value="1"/>
</dbReference>
<dbReference type="GO" id="GO:0006260">
    <property type="term" value="P:DNA replication"/>
    <property type="evidence" value="ECO:0007669"/>
    <property type="project" value="UniProtKB-KW"/>
</dbReference>
<dbReference type="EMBL" id="PNBW01000017">
    <property type="protein sequence ID" value="TMO78096.1"/>
    <property type="molecule type" value="Genomic_DNA"/>
</dbReference>
<evidence type="ECO:0000313" key="11">
    <source>
        <dbReference type="EMBL" id="TMO78096.1"/>
    </source>
</evidence>
<dbReference type="SUPFAM" id="SSF56300">
    <property type="entry name" value="Metallo-dependent phosphatases"/>
    <property type="match status" value="1"/>
</dbReference>
<evidence type="ECO:0000256" key="7">
    <source>
        <dbReference type="RuleBase" id="RU363069"/>
    </source>
</evidence>
<reference evidence="10" key="3">
    <citation type="submission" date="2019-09" db="EMBL/GenBank/DDBJ databases">
        <title>Co-occurence of chitin degradation, pigmentation and bioactivity in marine Pseudoalteromonas.</title>
        <authorList>
            <person name="Sonnenschein E.C."/>
            <person name="Bech P.K."/>
        </authorList>
    </citation>
    <scope>NUCLEOTIDE SEQUENCE</scope>
    <source>
        <strain evidence="10">S3790</strain>
    </source>
</reference>
<comment type="function">
    <text evidence="7">SbcCD cleaves DNA hairpin structures. These structures can inhibit DNA replication and are intermediates in certain DNA recombination reactions. The complex acts as a 3'-&gt;5' double strand exonuclease that can open hairpins. It also has a 5' single-strand endonuclease activity.</text>
</comment>
<dbReference type="CDD" id="cd00840">
    <property type="entry name" value="MPP_Mre11_N"/>
    <property type="match status" value="1"/>
</dbReference>
<evidence type="ECO:0000256" key="2">
    <source>
        <dbReference type="ARBA" id="ARBA00011322"/>
    </source>
</evidence>
<sequence>MKVLHTSDWHLGQQFYEHNRTQEHNAFLSWLCDTLAEQAIDLLVIAGDIYHTATPPAYAEQQLYTFIKHAKASRPALQVVIIAGNHDSANRIETAKPLLQAFDTQVVGRYNKHAPEEVVLSIASEQGPLTVVAMPFLRAGDLTLDNQLPDAYQQGVNAAYHQSISHALSIKQGPLLVMGHLHAKGGDISSDSERNIAIGGFDSINASIFSDHADYVALGHLHKSQRVAKSEFIRYCGTPMPMSFSERHYQHQVLIVQFNAQTCTSVIPLLVPRYQDVCLLPEKGSATLDELCELISQLPSEQDTPPLYVRLRLNATETDSQFRAKIDAALAGKHVLFCGIERVRPNADHDQQAQFDDLGSVEQLDPAQLLDLAFKHHMGSTEQVPDAIQQCLAHVLTTLDEVDQS</sequence>
<dbReference type="Pfam" id="PF00149">
    <property type="entry name" value="Metallophos"/>
    <property type="match status" value="1"/>
</dbReference>
<evidence type="ECO:0000313" key="10">
    <source>
        <dbReference type="EMBL" id="TMO68829.1"/>
    </source>
</evidence>
<dbReference type="PANTHER" id="PTHR30337:SF0">
    <property type="entry name" value="NUCLEASE SBCCD SUBUNIT D"/>
    <property type="match status" value="1"/>
</dbReference>
<protein>
    <recommendedName>
        <fullName evidence="3 7">Nuclease SbcCD subunit D</fullName>
    </recommendedName>
</protein>
<feature type="domain" description="Calcineurin-like phosphoesterase" evidence="8">
    <location>
        <begin position="1"/>
        <end position="223"/>
    </location>
</feature>
<keyword evidence="7" id="KW-0233">DNA recombination</keyword>
<evidence type="ECO:0000313" key="13">
    <source>
        <dbReference type="Proteomes" id="UP000307217"/>
    </source>
</evidence>
<organism evidence="10 13">
    <name type="scientific">Pseudoalteromonas aurantia</name>
    <dbReference type="NCBI Taxonomy" id="43654"/>
    <lineage>
        <taxon>Bacteria</taxon>
        <taxon>Pseudomonadati</taxon>
        <taxon>Pseudomonadota</taxon>
        <taxon>Gammaproteobacteria</taxon>
        <taxon>Alteromonadales</taxon>
        <taxon>Pseudoalteromonadaceae</taxon>
        <taxon>Pseudoalteromonas</taxon>
    </lineage>
</organism>
<dbReference type="InterPro" id="IPR004593">
    <property type="entry name" value="SbcD"/>
</dbReference>
<comment type="subunit">
    <text evidence="2 7">Heterodimer of SbcC and SbcD.</text>
</comment>
<proteinExistence type="inferred from homology"/>
<dbReference type="InterPro" id="IPR029052">
    <property type="entry name" value="Metallo-depent_PP-like"/>
</dbReference>
<dbReference type="InterPro" id="IPR004843">
    <property type="entry name" value="Calcineurin-like_PHP"/>
</dbReference>
<evidence type="ECO:0000256" key="4">
    <source>
        <dbReference type="ARBA" id="ARBA00022722"/>
    </source>
</evidence>
<keyword evidence="5 7" id="KW-0378">Hydrolase</keyword>
<dbReference type="InterPro" id="IPR050535">
    <property type="entry name" value="DNA_Repair-Maintenance_Comp"/>
</dbReference>
<evidence type="ECO:0000256" key="3">
    <source>
        <dbReference type="ARBA" id="ARBA00013365"/>
    </source>
</evidence>
<dbReference type="Pfam" id="PF12320">
    <property type="entry name" value="SbcD_C"/>
    <property type="match status" value="1"/>
</dbReference>
<dbReference type="PANTHER" id="PTHR30337">
    <property type="entry name" value="COMPONENT OF ATP-DEPENDENT DSDNA EXONUCLEASE"/>
    <property type="match status" value="1"/>
</dbReference>
<gene>
    <name evidence="7" type="primary">sbcD</name>
    <name evidence="10" type="ORF">CWC19_07900</name>
    <name evidence="11" type="ORF">CWC20_02845</name>
</gene>
<dbReference type="AlphaFoldDB" id="A0A5S3VA98"/>
<comment type="similarity">
    <text evidence="1 7">Belongs to the SbcD family.</text>
</comment>
<evidence type="ECO:0000313" key="12">
    <source>
        <dbReference type="Proteomes" id="UP000307164"/>
    </source>
</evidence>
<name>A0A5S3VA98_9GAMM</name>
<evidence type="ECO:0000256" key="1">
    <source>
        <dbReference type="ARBA" id="ARBA00010555"/>
    </source>
</evidence>
<dbReference type="GO" id="GO:0006310">
    <property type="term" value="P:DNA recombination"/>
    <property type="evidence" value="ECO:0007669"/>
    <property type="project" value="UniProtKB-KW"/>
</dbReference>
<keyword evidence="7" id="KW-0235">DNA replication</keyword>
<evidence type="ECO:0000256" key="5">
    <source>
        <dbReference type="ARBA" id="ARBA00022801"/>
    </source>
</evidence>
<feature type="domain" description="Nuclease SbcCD subunit D C-terminal" evidence="9">
    <location>
        <begin position="286"/>
        <end position="376"/>
    </location>
</feature>
<comment type="caution">
    <text evidence="10">The sequence shown here is derived from an EMBL/GenBank/DDBJ whole genome shotgun (WGS) entry which is preliminary data.</text>
</comment>
<reference evidence="12 13" key="2">
    <citation type="submission" date="2019-06" db="EMBL/GenBank/DDBJ databases">
        <title>Co-occurence of chitin degradation, pigmentation and bioactivity in marine Pseudoalteromonas.</title>
        <authorList>
            <person name="Sonnenschein E.C."/>
            <person name="Bech P.K."/>
        </authorList>
    </citation>
    <scope>NUCLEOTIDE SEQUENCE [LARGE SCALE GENOMIC DNA]</scope>
    <source>
        <strain evidence="13">S3790</strain>
        <strain evidence="11 12">S3895</strain>
    </source>
</reference>
<keyword evidence="6 7" id="KW-0269">Exonuclease</keyword>
<dbReference type="EMBL" id="PNBX01000029">
    <property type="protein sequence ID" value="TMO68829.1"/>
    <property type="molecule type" value="Genomic_DNA"/>
</dbReference>
<dbReference type="NCBIfam" id="TIGR00619">
    <property type="entry name" value="sbcd"/>
    <property type="match status" value="1"/>
</dbReference>